<protein>
    <recommendedName>
        <fullName evidence="4">Pal1-like protein</fullName>
    </recommendedName>
</protein>
<evidence type="ECO:0000313" key="2">
    <source>
        <dbReference type="EMBL" id="PNP53074.1"/>
    </source>
</evidence>
<accession>A0A2K0U5P7</accession>
<dbReference type="OrthoDB" id="5367448at2759"/>
<dbReference type="Proteomes" id="UP000236290">
    <property type="component" value="Unassembled WGS sequence"/>
</dbReference>
<proteinExistence type="predicted"/>
<gene>
    <name evidence="2" type="ORF">THARTR1_06284</name>
</gene>
<evidence type="ECO:0008006" key="4">
    <source>
        <dbReference type="Google" id="ProtNLM"/>
    </source>
</evidence>
<evidence type="ECO:0000313" key="3">
    <source>
        <dbReference type="Proteomes" id="UP000236290"/>
    </source>
</evidence>
<dbReference type="AlphaFoldDB" id="A0A2K0U5P7"/>
<reference evidence="2 3" key="1">
    <citation type="submission" date="2017-02" db="EMBL/GenBank/DDBJ databases">
        <title>Genomes of Trichoderma spp. with biocontrol activity.</title>
        <authorList>
            <person name="Gardiner D."/>
            <person name="Kazan K."/>
            <person name="Vos C."/>
            <person name="Harvey P."/>
        </authorList>
    </citation>
    <scope>NUCLEOTIDE SEQUENCE [LARGE SCALE GENOMIC DNA]</scope>
    <source>
        <strain evidence="2 3">Tr1</strain>
    </source>
</reference>
<sequence length="237" mass="26814">MATVGNAARQIRDRALRERSIRVLVSPTPISFAERRSVLQVLEQYGPVEFFKMTPGYYANFVSITREPSTAERLIASSPLTYKITEPVRSAVEDIYVADLNEPEGFSTMQPTITGQQTSGANSWSGGVEQGQGQDQGREAELKQGEREFKLEIFPAPEYNHRFAMAGSPLHSFWHDDYEQDQSFIATTLRQSLPKSIASEGLVHWMVSGMKMREGRRTKRLQIKEWLPSHMKKGSTE</sequence>
<comment type="caution">
    <text evidence="2">The sequence shown here is derived from an EMBL/GenBank/DDBJ whole genome shotgun (WGS) entry which is preliminary data.</text>
</comment>
<dbReference type="EMBL" id="MTYI01000088">
    <property type="protein sequence ID" value="PNP53074.1"/>
    <property type="molecule type" value="Genomic_DNA"/>
</dbReference>
<name>A0A2K0U5P7_TRIHA</name>
<feature type="region of interest" description="Disordered" evidence="1">
    <location>
        <begin position="116"/>
        <end position="142"/>
    </location>
</feature>
<organism evidence="2 3">
    <name type="scientific">Trichoderma harzianum</name>
    <name type="common">Hypocrea lixii</name>
    <dbReference type="NCBI Taxonomy" id="5544"/>
    <lineage>
        <taxon>Eukaryota</taxon>
        <taxon>Fungi</taxon>
        <taxon>Dikarya</taxon>
        <taxon>Ascomycota</taxon>
        <taxon>Pezizomycotina</taxon>
        <taxon>Sordariomycetes</taxon>
        <taxon>Hypocreomycetidae</taxon>
        <taxon>Hypocreales</taxon>
        <taxon>Hypocreaceae</taxon>
        <taxon>Trichoderma</taxon>
    </lineage>
</organism>
<evidence type="ECO:0000256" key="1">
    <source>
        <dbReference type="SAM" id="MobiDB-lite"/>
    </source>
</evidence>
<feature type="compositionally biased region" description="Polar residues" evidence="1">
    <location>
        <begin position="116"/>
        <end position="125"/>
    </location>
</feature>